<evidence type="ECO:0000313" key="3">
    <source>
        <dbReference type="EMBL" id="RDZ29074.1"/>
    </source>
</evidence>
<organism evidence="3 4">
    <name type="scientific">Lysobacter silvisoli</name>
    <dbReference type="NCBI Taxonomy" id="2293254"/>
    <lineage>
        <taxon>Bacteria</taxon>
        <taxon>Pseudomonadati</taxon>
        <taxon>Pseudomonadota</taxon>
        <taxon>Gammaproteobacteria</taxon>
        <taxon>Lysobacterales</taxon>
        <taxon>Lysobacteraceae</taxon>
        <taxon>Lysobacter</taxon>
    </lineage>
</organism>
<proteinExistence type="predicted"/>
<feature type="domain" description="Methylated-DNA-[protein]-cysteine S-methyltransferase DNA binding" evidence="2">
    <location>
        <begin position="12"/>
        <end position="89"/>
    </location>
</feature>
<keyword evidence="3" id="KW-0808">Transferase</keyword>
<dbReference type="InterPro" id="IPR052520">
    <property type="entry name" value="ATL_DNA_repair"/>
</dbReference>
<keyword evidence="1" id="KW-0227">DNA damage</keyword>
<protein>
    <submittedName>
        <fullName evidence="3">Cysteine methyltransferase</fullName>
    </submittedName>
</protein>
<accession>A0A371K5C7</accession>
<dbReference type="CDD" id="cd06445">
    <property type="entry name" value="ATase"/>
    <property type="match status" value="1"/>
</dbReference>
<dbReference type="GO" id="GO:0006281">
    <property type="term" value="P:DNA repair"/>
    <property type="evidence" value="ECO:0007669"/>
    <property type="project" value="InterPro"/>
</dbReference>
<comment type="caution">
    <text evidence="3">The sequence shown here is derived from an EMBL/GenBank/DDBJ whole genome shotgun (WGS) entry which is preliminary data.</text>
</comment>
<reference evidence="3 4" key="1">
    <citation type="submission" date="2018-08" db="EMBL/GenBank/DDBJ databases">
        <title>Lysobacter sp. zong2l5, whole genome shotgun sequence.</title>
        <authorList>
            <person name="Zhang X."/>
            <person name="Feng G."/>
            <person name="Zhu H."/>
        </authorList>
    </citation>
    <scope>NUCLEOTIDE SEQUENCE [LARGE SCALE GENOMIC DNA]</scope>
    <source>
        <strain evidence="4">zong2l5</strain>
    </source>
</reference>
<dbReference type="PANTHER" id="PTHR42942:SF1">
    <property type="entry name" value="ALKYLTRANSFERASE-LIKE PROTEIN 1"/>
    <property type="match status" value="1"/>
</dbReference>
<dbReference type="Gene3D" id="1.10.10.10">
    <property type="entry name" value="Winged helix-like DNA-binding domain superfamily/Winged helix DNA-binding domain"/>
    <property type="match status" value="1"/>
</dbReference>
<evidence type="ECO:0000259" key="2">
    <source>
        <dbReference type="Pfam" id="PF01035"/>
    </source>
</evidence>
<dbReference type="Pfam" id="PF01035">
    <property type="entry name" value="DNA_binding_1"/>
    <property type="match status" value="1"/>
</dbReference>
<dbReference type="PANTHER" id="PTHR42942">
    <property type="entry name" value="6-O-METHYLGUANINE DNA METHYLTRANSFERASE"/>
    <property type="match status" value="1"/>
</dbReference>
<dbReference type="InterPro" id="IPR036217">
    <property type="entry name" value="MethylDNA_cys_MeTrfase_DNAb"/>
</dbReference>
<dbReference type="EMBL" id="QTSU01000001">
    <property type="protein sequence ID" value="RDZ29074.1"/>
    <property type="molecule type" value="Genomic_DNA"/>
</dbReference>
<keyword evidence="4" id="KW-1185">Reference proteome</keyword>
<dbReference type="GO" id="GO:0032259">
    <property type="term" value="P:methylation"/>
    <property type="evidence" value="ECO:0007669"/>
    <property type="project" value="UniProtKB-KW"/>
</dbReference>
<dbReference type="OrthoDB" id="9132167at2"/>
<name>A0A371K5C7_9GAMM</name>
<sequence length="115" mass="12547">MLNPMDPDVAAKRIFAAIRAIPKGEVAGYGEVARRAGLPGRARLVARLLSQNDDPKLPWHRVLRSDGRIALPEGSKGYREQCQRLRAEGLRVEGGRVIGVRAAATLDSQIWGPPD</sequence>
<dbReference type="AlphaFoldDB" id="A0A371K5C7"/>
<keyword evidence="3" id="KW-0489">Methyltransferase</keyword>
<dbReference type="RefSeq" id="WP_115858508.1">
    <property type="nucleotide sequence ID" value="NZ_QTSU01000001.1"/>
</dbReference>
<dbReference type="SUPFAM" id="SSF46767">
    <property type="entry name" value="Methylated DNA-protein cysteine methyltransferase, C-terminal domain"/>
    <property type="match status" value="1"/>
</dbReference>
<evidence type="ECO:0000256" key="1">
    <source>
        <dbReference type="ARBA" id="ARBA00022763"/>
    </source>
</evidence>
<dbReference type="GO" id="GO:0008168">
    <property type="term" value="F:methyltransferase activity"/>
    <property type="evidence" value="ECO:0007669"/>
    <property type="project" value="UniProtKB-KW"/>
</dbReference>
<dbReference type="InterPro" id="IPR036388">
    <property type="entry name" value="WH-like_DNA-bd_sf"/>
</dbReference>
<evidence type="ECO:0000313" key="4">
    <source>
        <dbReference type="Proteomes" id="UP000264492"/>
    </source>
</evidence>
<dbReference type="Proteomes" id="UP000264492">
    <property type="component" value="Unassembled WGS sequence"/>
</dbReference>
<dbReference type="InterPro" id="IPR014048">
    <property type="entry name" value="MethylDNA_cys_MeTrfase_DNA-bd"/>
</dbReference>
<gene>
    <name evidence="3" type="ORF">DX914_08250</name>
</gene>